<protein>
    <submittedName>
        <fullName evidence="9">Integrase</fullName>
    </submittedName>
</protein>
<dbReference type="Gene3D" id="3.30.160.390">
    <property type="entry name" value="Integrase, DNA-binding domain"/>
    <property type="match status" value="1"/>
</dbReference>
<dbReference type="InterPro" id="IPR025166">
    <property type="entry name" value="Integrase_DNA_bind_dom"/>
</dbReference>
<dbReference type="PANTHER" id="PTHR30629:SF2">
    <property type="entry name" value="PROPHAGE INTEGRASE INTS-RELATED"/>
    <property type="match status" value="1"/>
</dbReference>
<feature type="domain" description="Tyr recombinase" evidence="7">
    <location>
        <begin position="220"/>
        <end position="423"/>
    </location>
</feature>
<dbReference type="GO" id="GO:0003677">
    <property type="term" value="F:DNA binding"/>
    <property type="evidence" value="ECO:0007669"/>
    <property type="project" value="UniProtKB-UniRule"/>
</dbReference>
<comment type="similarity">
    <text evidence="1">Belongs to the 'phage' integrase family.</text>
</comment>
<keyword evidence="2" id="KW-0229">DNA integration</keyword>
<evidence type="ECO:0000256" key="5">
    <source>
        <dbReference type="PROSITE-ProRule" id="PRU01248"/>
    </source>
</evidence>
<evidence type="ECO:0000313" key="9">
    <source>
        <dbReference type="EMBL" id="NYH95424.1"/>
    </source>
</evidence>
<dbReference type="Gene3D" id="1.10.150.130">
    <property type="match status" value="1"/>
</dbReference>
<dbReference type="CDD" id="cd00801">
    <property type="entry name" value="INT_P4_C"/>
    <property type="match status" value="1"/>
</dbReference>
<dbReference type="EMBL" id="JACBZF010000002">
    <property type="protein sequence ID" value="NYH95424.1"/>
    <property type="molecule type" value="Genomic_DNA"/>
</dbReference>
<dbReference type="PROSITE" id="PS51898">
    <property type="entry name" value="TYR_RECOMBINASE"/>
    <property type="match status" value="1"/>
</dbReference>
<dbReference type="InterPro" id="IPR011010">
    <property type="entry name" value="DNA_brk_join_enz"/>
</dbReference>
<evidence type="ECO:0000259" key="8">
    <source>
        <dbReference type="PROSITE" id="PS51900"/>
    </source>
</evidence>
<dbReference type="InterPro" id="IPR002104">
    <property type="entry name" value="Integrase_catalytic"/>
</dbReference>
<dbReference type="GO" id="GO:0015074">
    <property type="term" value="P:DNA integration"/>
    <property type="evidence" value="ECO:0007669"/>
    <property type="project" value="UniProtKB-KW"/>
</dbReference>
<keyword evidence="6" id="KW-0175">Coiled coil</keyword>
<sequence>MPTISIKKSTVDEARPGKRQVILWDTAVKGFGLLVLPSGHKSYVYQYRLGGRAGRTRRYTIGKHGDPWTPDQAREFAKDLAEAVRKGIDPLDEKRAKIDEARAARVAEEEEALRLKELSFDAVADQFLKSGLSPGTREGTVAGYRSALTNHCAPVFEEKPLPEISRRDVIKVLDAIPAEQQSVRRMAFAVMRLFFAWALSRDIIERSPLDGVKAPEPVKARDRILSDDELALALRGAALLSQPFGSFVELLVSTGQRRSEVAGLQWSELDRAAAEWTLPASRSKNGVPSVVPLNSRSVAILDRIAGVEDAEKPQWPRTGLLFTTTGKTPISGFSRAKAQLDAKMLEIARQDAEEAGDDPDAVTLAPWRFHDARRTFATAMQRLGVRFEVTEALLNHVSGASRSGVAAVYQRHDWKVEKRAAIEAWATFCDKLLAPAASADNIVPLRAATSSSGGDAP</sequence>
<dbReference type="Proteomes" id="UP000522081">
    <property type="component" value="Unassembled WGS sequence"/>
</dbReference>
<dbReference type="PANTHER" id="PTHR30629">
    <property type="entry name" value="PROPHAGE INTEGRASE"/>
    <property type="match status" value="1"/>
</dbReference>
<evidence type="ECO:0000259" key="7">
    <source>
        <dbReference type="PROSITE" id="PS51898"/>
    </source>
</evidence>
<dbReference type="RefSeq" id="WP_179407276.1">
    <property type="nucleotide sequence ID" value="NZ_BMGF01000002.1"/>
</dbReference>
<feature type="coiled-coil region" evidence="6">
    <location>
        <begin position="91"/>
        <end position="118"/>
    </location>
</feature>
<dbReference type="AlphaFoldDB" id="A0A7Y9XVN6"/>
<keyword evidence="10" id="KW-1185">Reference proteome</keyword>
<organism evidence="9 10">
    <name type="scientific">Novosphingobium marinum</name>
    <dbReference type="NCBI Taxonomy" id="1514948"/>
    <lineage>
        <taxon>Bacteria</taxon>
        <taxon>Pseudomonadati</taxon>
        <taxon>Pseudomonadota</taxon>
        <taxon>Alphaproteobacteria</taxon>
        <taxon>Sphingomonadales</taxon>
        <taxon>Sphingomonadaceae</taxon>
        <taxon>Novosphingobium</taxon>
    </lineage>
</organism>
<dbReference type="Pfam" id="PF13356">
    <property type="entry name" value="Arm-DNA-bind_3"/>
    <property type="match status" value="1"/>
</dbReference>
<dbReference type="InterPro" id="IPR044068">
    <property type="entry name" value="CB"/>
</dbReference>
<keyword evidence="4" id="KW-0233">DNA recombination</keyword>
<dbReference type="InterPro" id="IPR050808">
    <property type="entry name" value="Phage_Integrase"/>
</dbReference>
<name>A0A7Y9XVN6_9SPHN</name>
<proteinExistence type="inferred from homology"/>
<dbReference type="Pfam" id="PF00589">
    <property type="entry name" value="Phage_integrase"/>
    <property type="match status" value="1"/>
</dbReference>
<dbReference type="SUPFAM" id="SSF56349">
    <property type="entry name" value="DNA breaking-rejoining enzymes"/>
    <property type="match status" value="1"/>
</dbReference>
<evidence type="ECO:0000256" key="2">
    <source>
        <dbReference type="ARBA" id="ARBA00022908"/>
    </source>
</evidence>
<dbReference type="GO" id="GO:0006310">
    <property type="term" value="P:DNA recombination"/>
    <property type="evidence" value="ECO:0007669"/>
    <property type="project" value="UniProtKB-KW"/>
</dbReference>
<gene>
    <name evidence="9" type="ORF">FHS75_001743</name>
</gene>
<dbReference type="InterPro" id="IPR010998">
    <property type="entry name" value="Integrase_recombinase_N"/>
</dbReference>
<evidence type="ECO:0000256" key="4">
    <source>
        <dbReference type="ARBA" id="ARBA00023172"/>
    </source>
</evidence>
<evidence type="ECO:0000256" key="3">
    <source>
        <dbReference type="ARBA" id="ARBA00023125"/>
    </source>
</evidence>
<accession>A0A7Y9XVN6</accession>
<dbReference type="InterPro" id="IPR013762">
    <property type="entry name" value="Integrase-like_cat_sf"/>
</dbReference>
<dbReference type="PROSITE" id="PS51900">
    <property type="entry name" value="CB"/>
    <property type="match status" value="1"/>
</dbReference>
<comment type="caution">
    <text evidence="9">The sequence shown here is derived from an EMBL/GenBank/DDBJ whole genome shotgun (WGS) entry which is preliminary data.</text>
</comment>
<dbReference type="Gene3D" id="1.10.443.10">
    <property type="entry name" value="Intergrase catalytic core"/>
    <property type="match status" value="1"/>
</dbReference>
<dbReference type="InterPro" id="IPR038488">
    <property type="entry name" value="Integrase_DNA-bd_sf"/>
</dbReference>
<keyword evidence="3 5" id="KW-0238">DNA-binding</keyword>
<evidence type="ECO:0000256" key="6">
    <source>
        <dbReference type="SAM" id="Coils"/>
    </source>
</evidence>
<evidence type="ECO:0000313" key="10">
    <source>
        <dbReference type="Proteomes" id="UP000522081"/>
    </source>
</evidence>
<evidence type="ECO:0000256" key="1">
    <source>
        <dbReference type="ARBA" id="ARBA00008857"/>
    </source>
</evidence>
<feature type="domain" description="Core-binding (CB)" evidence="8">
    <location>
        <begin position="118"/>
        <end position="199"/>
    </location>
</feature>
<reference evidence="9 10" key="1">
    <citation type="submission" date="2020-07" db="EMBL/GenBank/DDBJ databases">
        <title>Genomic Encyclopedia of Type Strains, Phase IV (KMG-IV): sequencing the most valuable type-strain genomes for metagenomic binning, comparative biology and taxonomic classification.</title>
        <authorList>
            <person name="Goeker M."/>
        </authorList>
    </citation>
    <scope>NUCLEOTIDE SEQUENCE [LARGE SCALE GENOMIC DNA]</scope>
    <source>
        <strain evidence="9 10">DSM 29043</strain>
    </source>
</reference>